<dbReference type="PANTHER" id="PTHR33914">
    <property type="entry name" value="18S PRE-RIBOSOMAL ASSEMBLY PROTEIN GAR2-LIKE PROTEIN"/>
    <property type="match status" value="1"/>
</dbReference>
<accession>A0AAQ3QKE2</accession>
<evidence type="ECO:0000256" key="1">
    <source>
        <dbReference type="SAM" id="MobiDB-lite"/>
    </source>
</evidence>
<keyword evidence="3" id="KW-1185">Reference proteome</keyword>
<evidence type="ECO:0000313" key="2">
    <source>
        <dbReference type="EMBL" id="WOL12331.1"/>
    </source>
</evidence>
<dbReference type="AlphaFoldDB" id="A0AAQ3QKE2"/>
<organism evidence="2 3">
    <name type="scientific">Canna indica</name>
    <name type="common">Indian-shot</name>
    <dbReference type="NCBI Taxonomy" id="4628"/>
    <lineage>
        <taxon>Eukaryota</taxon>
        <taxon>Viridiplantae</taxon>
        <taxon>Streptophyta</taxon>
        <taxon>Embryophyta</taxon>
        <taxon>Tracheophyta</taxon>
        <taxon>Spermatophyta</taxon>
        <taxon>Magnoliopsida</taxon>
        <taxon>Liliopsida</taxon>
        <taxon>Zingiberales</taxon>
        <taxon>Cannaceae</taxon>
        <taxon>Canna</taxon>
    </lineage>
</organism>
<name>A0AAQ3QKE2_9LILI</name>
<dbReference type="EMBL" id="CP136895">
    <property type="protein sequence ID" value="WOL12331.1"/>
    <property type="molecule type" value="Genomic_DNA"/>
</dbReference>
<dbReference type="PANTHER" id="PTHR33914:SF2">
    <property type="entry name" value="OS02G0582100 PROTEIN"/>
    <property type="match status" value="1"/>
</dbReference>
<gene>
    <name evidence="2" type="ORF">Cni_G21097</name>
</gene>
<sequence>MQIQQLIKDMKTNHSENCLLENETLVNQNENEMEHTKSPPCDPYDKTGLTETGKDQCAGKAASGSCNTTKDVCTDEGLCPENILLETIEATKKSVSGFEFSAKGTDDDISGHLMEGEALIKQDSKVTCAVAKDTGDQNSCCIFEFENKMKDDDQITKDMSDRKTRFHLGDFDRVSEQLGTVRFDFSSSDKILIYQKDTEQVNYDKSYSTAVALPIIYTDSSQSSKLVENCSHALSPDMSKDDFSTETVESQNIREPKDCSAVEKISSAEEGGNSTPDFNPGTMMTKDRVNSFDNTECEQLMHSQNYSAREEMVLDGVLSSSRCSLYHNNHGDINSIGPFYLSGPKASSSHIAFSGSISLRSDSSTTSTRSFAFPILQPEWNSSPVKMAKADQSHMRKHRCLRTRLFCCKF</sequence>
<dbReference type="GO" id="GO:0009786">
    <property type="term" value="P:regulation of asymmetric cell division"/>
    <property type="evidence" value="ECO:0007669"/>
    <property type="project" value="InterPro"/>
</dbReference>
<feature type="region of interest" description="Disordered" evidence="1">
    <location>
        <begin position="264"/>
        <end position="283"/>
    </location>
</feature>
<protein>
    <submittedName>
        <fullName evidence="2">Uncharacterized protein</fullName>
    </submittedName>
</protein>
<reference evidence="2 3" key="1">
    <citation type="submission" date="2023-10" db="EMBL/GenBank/DDBJ databases">
        <title>Chromosome-scale genome assembly provides insights into flower coloration mechanisms of Canna indica.</title>
        <authorList>
            <person name="Li C."/>
        </authorList>
    </citation>
    <scope>NUCLEOTIDE SEQUENCE [LARGE SCALE GENOMIC DNA]</scope>
    <source>
        <tissue evidence="2">Flower</tissue>
    </source>
</reference>
<proteinExistence type="predicted"/>
<dbReference type="InterPro" id="IPR040378">
    <property type="entry name" value="BASL"/>
</dbReference>
<dbReference type="Proteomes" id="UP001327560">
    <property type="component" value="Chromosome 6"/>
</dbReference>
<evidence type="ECO:0000313" key="3">
    <source>
        <dbReference type="Proteomes" id="UP001327560"/>
    </source>
</evidence>